<name>A0ABW2RHE1_9BACL</name>
<sequence>MSMWRISWQHGLSSTPSWQICKKIEEMAGTAVTVSESTENIVEFTFTDHSRFLAVLDYLSFVAEGRIVDVSDQVFSSHLGGKIAIHPKIDLNDRATLSHVYTPGVAQVCEAICDKEDRVYSYTMKKNTVAVVTDGTAVLGLGNIGPKAALPVMEGKAILFKALADIDSFPICLDTVETEEIVHIIKAISPGIGGINLEDIAAPRCFIIEEKLKQELNIPVFHDDQHGTAVVVLAGLLNALKIVGKSLTELKVVISGVGAAGVACGQMLRESGVENIIGVGRKGAIYRGGDFGRINELWFAKHTNPENLKGTISDVIDGADLFIGVSAPNLLSIDDVKKMNRDPIVFALANPIPEIEPVAAAPHVRIMATGRSDFPNQINNVLAFPGIFRGALDCRATEINQAMKLAAARAIAEVISEQELNENYIIPDVFNPDVVKKVRDAVIKAAHDTNVSRLDKGWETSLQRSW</sequence>
<evidence type="ECO:0000259" key="8">
    <source>
        <dbReference type="SMART" id="SM01274"/>
    </source>
</evidence>
<evidence type="ECO:0000313" key="10">
    <source>
        <dbReference type="Proteomes" id="UP001596500"/>
    </source>
</evidence>
<dbReference type="SMART" id="SM01274">
    <property type="entry name" value="malic"/>
    <property type="match status" value="1"/>
</dbReference>
<dbReference type="InterPro" id="IPR001891">
    <property type="entry name" value="Malic_OxRdtase"/>
</dbReference>
<dbReference type="Gene3D" id="3.40.50.10380">
    <property type="entry name" value="Malic enzyme, N-terminal domain"/>
    <property type="match status" value="1"/>
</dbReference>
<comment type="caution">
    <text evidence="9">The sequence shown here is derived from an EMBL/GenBank/DDBJ whole genome shotgun (WGS) entry which is preliminary data.</text>
</comment>
<dbReference type="CDD" id="cd05311">
    <property type="entry name" value="NAD_bind_2_malic_enz"/>
    <property type="match status" value="1"/>
</dbReference>
<evidence type="ECO:0000256" key="2">
    <source>
        <dbReference type="ARBA" id="ARBA00001946"/>
    </source>
</evidence>
<evidence type="ECO:0000256" key="6">
    <source>
        <dbReference type="RuleBase" id="RU003427"/>
    </source>
</evidence>
<dbReference type="PANTHER" id="PTHR43237:SF4">
    <property type="entry name" value="NADP-DEPENDENT MALIC ENZYME"/>
    <property type="match status" value="1"/>
</dbReference>
<keyword evidence="10" id="KW-1185">Reference proteome</keyword>
<feature type="domain" description="Malic enzyme NAD-binding" evidence="7">
    <location>
        <begin position="225"/>
        <end position="447"/>
    </location>
</feature>
<keyword evidence="4 6" id="KW-0479">Metal-binding</keyword>
<dbReference type="Pfam" id="PF00390">
    <property type="entry name" value="malic"/>
    <property type="match status" value="1"/>
</dbReference>
<dbReference type="InterPro" id="IPR012302">
    <property type="entry name" value="Malic_NAD-bd"/>
</dbReference>
<dbReference type="RefSeq" id="WP_379863568.1">
    <property type="nucleotide sequence ID" value="NZ_JBHTBW010000008.1"/>
</dbReference>
<dbReference type="Proteomes" id="UP001596500">
    <property type="component" value="Unassembled WGS sequence"/>
</dbReference>
<comment type="cofactor">
    <cofactor evidence="1">
        <name>Mn(2+)</name>
        <dbReference type="ChEBI" id="CHEBI:29035"/>
    </cofactor>
</comment>
<evidence type="ECO:0000259" key="7">
    <source>
        <dbReference type="SMART" id="SM00919"/>
    </source>
</evidence>
<accession>A0ABW2RHE1</accession>
<dbReference type="InterPro" id="IPR051674">
    <property type="entry name" value="Malate_Decarboxylase"/>
</dbReference>
<reference evidence="10" key="1">
    <citation type="journal article" date="2019" name="Int. J. Syst. Evol. Microbiol.">
        <title>The Global Catalogue of Microorganisms (GCM) 10K type strain sequencing project: providing services to taxonomists for standard genome sequencing and annotation.</title>
        <authorList>
            <consortium name="The Broad Institute Genomics Platform"/>
            <consortium name="The Broad Institute Genome Sequencing Center for Infectious Disease"/>
            <person name="Wu L."/>
            <person name="Ma J."/>
        </authorList>
    </citation>
    <scope>NUCLEOTIDE SEQUENCE [LARGE SCALE GENOMIC DNA]</scope>
    <source>
        <strain evidence="10">CGMCC 1.12942</strain>
    </source>
</reference>
<organism evidence="9 10">
    <name type="scientific">Laceyella putida</name>
    <dbReference type="NCBI Taxonomy" id="110101"/>
    <lineage>
        <taxon>Bacteria</taxon>
        <taxon>Bacillati</taxon>
        <taxon>Bacillota</taxon>
        <taxon>Bacilli</taxon>
        <taxon>Bacillales</taxon>
        <taxon>Thermoactinomycetaceae</taxon>
        <taxon>Laceyella</taxon>
    </lineage>
</organism>
<dbReference type="EMBL" id="JBHTBW010000008">
    <property type="protein sequence ID" value="MFC7440327.1"/>
    <property type="molecule type" value="Genomic_DNA"/>
</dbReference>
<dbReference type="InterPro" id="IPR036291">
    <property type="entry name" value="NAD(P)-bd_dom_sf"/>
</dbReference>
<dbReference type="InterPro" id="IPR037062">
    <property type="entry name" value="Malic_N_dom_sf"/>
</dbReference>
<keyword evidence="5" id="KW-0560">Oxidoreductase</keyword>
<dbReference type="SUPFAM" id="SSF53223">
    <property type="entry name" value="Aminoacid dehydrogenase-like, N-terminal domain"/>
    <property type="match status" value="1"/>
</dbReference>
<dbReference type="Gene3D" id="3.40.50.720">
    <property type="entry name" value="NAD(P)-binding Rossmann-like Domain"/>
    <property type="match status" value="1"/>
</dbReference>
<dbReference type="SMART" id="SM00919">
    <property type="entry name" value="Malic_M"/>
    <property type="match status" value="1"/>
</dbReference>
<dbReference type="PANTHER" id="PTHR43237">
    <property type="entry name" value="NADP-DEPENDENT MALIC ENZYME"/>
    <property type="match status" value="1"/>
</dbReference>
<dbReference type="SUPFAM" id="SSF51735">
    <property type="entry name" value="NAD(P)-binding Rossmann-fold domains"/>
    <property type="match status" value="1"/>
</dbReference>
<evidence type="ECO:0000256" key="3">
    <source>
        <dbReference type="ARBA" id="ARBA00008785"/>
    </source>
</evidence>
<dbReference type="InterPro" id="IPR015884">
    <property type="entry name" value="Malic_enzyme_CS"/>
</dbReference>
<proteinExistence type="inferred from homology"/>
<evidence type="ECO:0000256" key="4">
    <source>
        <dbReference type="ARBA" id="ARBA00022723"/>
    </source>
</evidence>
<dbReference type="PIRSF" id="PIRSF000106">
    <property type="entry name" value="ME"/>
    <property type="match status" value="1"/>
</dbReference>
<dbReference type="PRINTS" id="PR00072">
    <property type="entry name" value="MALOXRDTASE"/>
</dbReference>
<dbReference type="InterPro" id="IPR045213">
    <property type="entry name" value="Malic_NAD-bd_bact_type"/>
</dbReference>
<dbReference type="PROSITE" id="PS00331">
    <property type="entry name" value="MALIC_ENZYMES"/>
    <property type="match status" value="1"/>
</dbReference>
<dbReference type="InterPro" id="IPR046346">
    <property type="entry name" value="Aminoacid_DH-like_N_sf"/>
</dbReference>
<evidence type="ECO:0000256" key="1">
    <source>
        <dbReference type="ARBA" id="ARBA00001936"/>
    </source>
</evidence>
<protein>
    <submittedName>
        <fullName evidence="9">NADP-dependent malic enzyme</fullName>
    </submittedName>
</protein>
<evidence type="ECO:0000313" key="9">
    <source>
        <dbReference type="EMBL" id="MFC7440327.1"/>
    </source>
</evidence>
<evidence type="ECO:0000256" key="5">
    <source>
        <dbReference type="ARBA" id="ARBA00023002"/>
    </source>
</evidence>
<dbReference type="Pfam" id="PF03949">
    <property type="entry name" value="Malic_M"/>
    <property type="match status" value="1"/>
</dbReference>
<feature type="domain" description="Malic enzyme N-terminal" evidence="8">
    <location>
        <begin position="80"/>
        <end position="213"/>
    </location>
</feature>
<gene>
    <name evidence="9" type="ORF">ACFQNG_04020</name>
</gene>
<comment type="cofactor">
    <cofactor evidence="2">
        <name>Mg(2+)</name>
        <dbReference type="ChEBI" id="CHEBI:18420"/>
    </cofactor>
</comment>
<comment type="similarity">
    <text evidence="3 6">Belongs to the malic enzymes family.</text>
</comment>
<dbReference type="InterPro" id="IPR012301">
    <property type="entry name" value="Malic_N_dom"/>
</dbReference>